<keyword evidence="3" id="KW-1185">Reference proteome</keyword>
<dbReference type="SUPFAM" id="SSF52151">
    <property type="entry name" value="FabD/lysophospholipase-like"/>
    <property type="match status" value="1"/>
</dbReference>
<sequence>MENVEELDSAFEAREHYYKVLTQAAALVAQCLHKSTHEARAFLFGIDWAELPIEKLRAKKSQLQKSFHTDKTKTLAWQVHLMKQEEEEDVEQRVHADMEKFTAATVCVNQVGRAIEQEREKRQNVQNRVHDLERKAKVWEGRAREHTRLAQQDPSSLLWDSAQEAAKQARELWDDLMRLLDDEAVDPDHIKRIRVRLSIAEACIMESLPANVAQLYVIGGKRLWHQSWPLDPQKQRDHNVLLKTILQVEQAVHAPGPCSSELSHDKEASSEGREVPETALALLPTACRGQRLRGDLQVSTAADLDRVLQSTRQFDMDAYQLMVPTLEVARCDVSSPMCRTLRSLQRAQQVGIALGSAGLTSGAVCFASGFMIGCAFTGGAGLLLLAIGGCAGVATWRKTAQRGNFLKHLHHLVRESHKALQRKGAEAFLETLCMPLPSSTDLGGAAGKRVLNYPHTLEEPLKDLKGSVKFLLEWDVCPVFIGQLLLQVAEIFASRRIKKIKVDGEPHAPMYNRLKIQAEDILTYLEASAAKDGELYLAARAMDEAASREEALTVKATATFQADQGSLLEDHFKWSTSCRAWYLQKPLPHSLPHSNNAQVGMIVQKATLHKEIGSVCKSDLKNLTSLAKLFAESGVSRIELEFQLTPLSSFKQLASSFVKDMPAKDEQQVQMLQLLQVTRINMAMLLLLNQDAAQEEDGNIKKAELILQKVLSSMQASNTSYDLEIRVKAVQDFFQVFAGRKLKVLEDGEACPAEAIRYEQWGSRVVRISEIPPKAGGLSKLSKEMQSLVTSFQASVAHQRSKTRPQAGEIQEQAQDLLILMASLEAESFDSPDDVLRWLAKSSKPPIRQVFVCKSPAVSAGCSTSFFSDRSGQPAEERKLIPEPAEHGDDVFLLEGEGKWSSLQRFEPPQFDSAAGAFANDLRNSPGALANLAPESKEGGAMRVLQELEKAFEQGKAERDYLLRLATNLLRIHPSASLPHDHLRANVLMPCLRLLSEERMHAMITDEILAETQRFLWFPSLISKIYLMKAHSYLCQGKVHLSKKCADVVANTPEYVDSCADEKAWLQRLQHAQCVAMRHCETPATYKEDRPKWGKQSSMGLRCNQREALYSYTPENGHASKSAEQYNILTVAGEGIQDLVPAVFLSELELRVGKPLHEVFHLMAGASTGSVLVGSLATPTAENKARYRASDIVELYAFQRWQVSSDSGVERLLREMSVFEEQSPIYFRDTLGNLMVRAGKADGSVQQWVAQEARVETNKVYKRTLKLFDVLRSSTAGVLPPYEFDGQMYFGGKSLESDLDWDAWMWAKQQDAASGMLLLSLGCATDVYPGLRNGCEKLTYHRCCPKLGVDPAWGDTAGATATLLDRAESYLQEAYCSESNWFNKMIEKLSS</sequence>
<dbReference type="OrthoDB" id="1658288at2759"/>
<evidence type="ECO:0000313" key="3">
    <source>
        <dbReference type="Proteomes" id="UP000649617"/>
    </source>
</evidence>
<organism evidence="2 3">
    <name type="scientific">Symbiodinium pilosum</name>
    <name type="common">Dinoflagellate</name>
    <dbReference type="NCBI Taxonomy" id="2952"/>
    <lineage>
        <taxon>Eukaryota</taxon>
        <taxon>Sar</taxon>
        <taxon>Alveolata</taxon>
        <taxon>Dinophyceae</taxon>
        <taxon>Suessiales</taxon>
        <taxon>Symbiodiniaceae</taxon>
        <taxon>Symbiodinium</taxon>
    </lineage>
</organism>
<gene>
    <name evidence="2" type="primary">PLP1</name>
    <name evidence="2" type="ORF">SPIL2461_LOCUS4678</name>
</gene>
<evidence type="ECO:0000313" key="2">
    <source>
        <dbReference type="EMBL" id="CAE7248858.1"/>
    </source>
</evidence>
<dbReference type="Gene3D" id="3.40.1090.10">
    <property type="entry name" value="Cytosolic phospholipase A2 catalytic domain"/>
    <property type="match status" value="1"/>
</dbReference>
<name>A0A812LPJ7_SYMPI</name>
<dbReference type="EMBL" id="CAJNIZ010006300">
    <property type="protein sequence ID" value="CAE7248858.1"/>
    <property type="molecule type" value="Genomic_DNA"/>
</dbReference>
<keyword evidence="1" id="KW-0175">Coiled coil</keyword>
<proteinExistence type="predicted"/>
<accession>A0A812LPJ7</accession>
<comment type="caution">
    <text evidence="2">The sequence shown here is derived from an EMBL/GenBank/DDBJ whole genome shotgun (WGS) entry which is preliminary data.</text>
</comment>
<feature type="coiled-coil region" evidence="1">
    <location>
        <begin position="108"/>
        <end position="142"/>
    </location>
</feature>
<dbReference type="InterPro" id="IPR016035">
    <property type="entry name" value="Acyl_Trfase/lysoPLipase"/>
</dbReference>
<evidence type="ECO:0000256" key="1">
    <source>
        <dbReference type="SAM" id="Coils"/>
    </source>
</evidence>
<reference evidence="2" key="1">
    <citation type="submission" date="2021-02" db="EMBL/GenBank/DDBJ databases">
        <authorList>
            <person name="Dougan E. K."/>
            <person name="Rhodes N."/>
            <person name="Thang M."/>
            <person name="Chan C."/>
        </authorList>
    </citation>
    <scope>NUCLEOTIDE SEQUENCE</scope>
</reference>
<dbReference type="Proteomes" id="UP000649617">
    <property type="component" value="Unassembled WGS sequence"/>
</dbReference>
<protein>
    <submittedName>
        <fullName evidence="2">PLP1 protein</fullName>
    </submittedName>
</protein>